<protein>
    <recommendedName>
        <fullName evidence="1">DUF4219 domain-containing protein</fullName>
    </recommendedName>
</protein>
<feature type="non-terminal residue" evidence="2">
    <location>
        <position position="1"/>
    </location>
</feature>
<sequence>SFQVRLLKGSTYDNWSIKMKVLLGAHDVWEMVEKGYKEPQNETSLS</sequence>
<dbReference type="AlphaFoldDB" id="A0A0B2SLF7"/>
<dbReference type="Proteomes" id="UP000053555">
    <property type="component" value="Unassembled WGS sequence"/>
</dbReference>
<accession>A0A0B2SLF7</accession>
<dbReference type="EMBL" id="KN641669">
    <property type="protein sequence ID" value="KHN45810.1"/>
    <property type="molecule type" value="Genomic_DNA"/>
</dbReference>
<evidence type="ECO:0000313" key="2">
    <source>
        <dbReference type="EMBL" id="KHN45810.1"/>
    </source>
</evidence>
<feature type="domain" description="DUF4219" evidence="1">
    <location>
        <begin position="12"/>
        <end position="33"/>
    </location>
</feature>
<proteinExistence type="predicted"/>
<dbReference type="Pfam" id="PF13961">
    <property type="entry name" value="DUF4219"/>
    <property type="match status" value="1"/>
</dbReference>
<organism evidence="2">
    <name type="scientific">Glycine soja</name>
    <name type="common">Wild soybean</name>
    <dbReference type="NCBI Taxonomy" id="3848"/>
    <lineage>
        <taxon>Eukaryota</taxon>
        <taxon>Viridiplantae</taxon>
        <taxon>Streptophyta</taxon>
        <taxon>Embryophyta</taxon>
        <taxon>Tracheophyta</taxon>
        <taxon>Spermatophyta</taxon>
        <taxon>Magnoliopsida</taxon>
        <taxon>eudicotyledons</taxon>
        <taxon>Gunneridae</taxon>
        <taxon>Pentapetalae</taxon>
        <taxon>rosids</taxon>
        <taxon>fabids</taxon>
        <taxon>Fabales</taxon>
        <taxon>Fabaceae</taxon>
        <taxon>Papilionoideae</taxon>
        <taxon>50 kb inversion clade</taxon>
        <taxon>NPAAA clade</taxon>
        <taxon>indigoferoid/millettioid clade</taxon>
        <taxon>Phaseoleae</taxon>
        <taxon>Glycine</taxon>
        <taxon>Glycine subgen. Soja</taxon>
    </lineage>
</organism>
<dbReference type="InterPro" id="IPR025314">
    <property type="entry name" value="DUF4219"/>
</dbReference>
<gene>
    <name evidence="2" type="ORF">glysoja_045586</name>
</gene>
<evidence type="ECO:0000259" key="1">
    <source>
        <dbReference type="Pfam" id="PF13961"/>
    </source>
</evidence>
<feature type="non-terminal residue" evidence="2">
    <location>
        <position position="46"/>
    </location>
</feature>
<reference evidence="2" key="1">
    <citation type="submission" date="2014-07" db="EMBL/GenBank/DDBJ databases">
        <title>Identification of a novel salt tolerance gene in wild soybean by whole-genome sequencing.</title>
        <authorList>
            <person name="Lam H.-M."/>
            <person name="Qi X."/>
            <person name="Li M.-W."/>
            <person name="Liu X."/>
            <person name="Xie M."/>
            <person name="Ni M."/>
            <person name="Xu X."/>
        </authorList>
    </citation>
    <scope>NUCLEOTIDE SEQUENCE [LARGE SCALE GENOMIC DNA]</scope>
    <source>
        <tissue evidence="2">Root</tissue>
    </source>
</reference>
<name>A0A0B2SLF7_GLYSO</name>